<gene>
    <name evidence="1" type="ORF">ACFSUS_08415</name>
</gene>
<sequence>MPIIVQPAQLHHRPFLIDLLANADLVTDDLPNELSSFVLAFDGNTLVGSAGFEQFGVSGCYVR</sequence>
<dbReference type="EMBL" id="JBHULN010000004">
    <property type="protein sequence ID" value="MFD2570651.1"/>
    <property type="molecule type" value="Genomic_DNA"/>
</dbReference>
<protein>
    <recommendedName>
        <fullName evidence="3">GNAT family N-acetyltransferase</fullName>
    </recommendedName>
</protein>
<keyword evidence="2" id="KW-1185">Reference proteome</keyword>
<evidence type="ECO:0000313" key="2">
    <source>
        <dbReference type="Proteomes" id="UP001597469"/>
    </source>
</evidence>
<reference evidence="2" key="1">
    <citation type="journal article" date="2019" name="Int. J. Syst. Evol. Microbiol.">
        <title>The Global Catalogue of Microorganisms (GCM) 10K type strain sequencing project: providing services to taxonomists for standard genome sequencing and annotation.</title>
        <authorList>
            <consortium name="The Broad Institute Genomics Platform"/>
            <consortium name="The Broad Institute Genome Sequencing Center for Infectious Disease"/>
            <person name="Wu L."/>
            <person name="Ma J."/>
        </authorList>
    </citation>
    <scope>NUCLEOTIDE SEQUENCE [LARGE SCALE GENOMIC DNA]</scope>
    <source>
        <strain evidence="2">KCTC 42805</strain>
    </source>
</reference>
<accession>A0ABW5M3E4</accession>
<organism evidence="1 2">
    <name type="scientific">Spirosoma soli</name>
    <dbReference type="NCBI Taxonomy" id="1770529"/>
    <lineage>
        <taxon>Bacteria</taxon>
        <taxon>Pseudomonadati</taxon>
        <taxon>Bacteroidota</taxon>
        <taxon>Cytophagia</taxon>
        <taxon>Cytophagales</taxon>
        <taxon>Cytophagaceae</taxon>
        <taxon>Spirosoma</taxon>
    </lineage>
</organism>
<proteinExistence type="predicted"/>
<dbReference type="Proteomes" id="UP001597469">
    <property type="component" value="Unassembled WGS sequence"/>
</dbReference>
<evidence type="ECO:0008006" key="3">
    <source>
        <dbReference type="Google" id="ProtNLM"/>
    </source>
</evidence>
<evidence type="ECO:0000313" key="1">
    <source>
        <dbReference type="EMBL" id="MFD2570651.1"/>
    </source>
</evidence>
<name>A0ABW5M3E4_9BACT</name>
<dbReference type="RefSeq" id="WP_381521510.1">
    <property type="nucleotide sequence ID" value="NZ_JBHULN010000004.1"/>
</dbReference>
<comment type="caution">
    <text evidence="1">The sequence shown here is derived from an EMBL/GenBank/DDBJ whole genome shotgun (WGS) entry which is preliminary data.</text>
</comment>